<keyword evidence="6 7" id="KW-0472">Membrane</keyword>
<comment type="caution">
    <text evidence="9">The sequence shown here is derived from an EMBL/GenBank/DDBJ whole genome shotgun (WGS) entry which is preliminary data.</text>
</comment>
<comment type="subcellular location">
    <subcellularLocation>
        <location evidence="1">Cell membrane</location>
        <topology evidence="1">Multi-pass membrane protein</topology>
    </subcellularLocation>
</comment>
<dbReference type="InterPro" id="IPR036890">
    <property type="entry name" value="HATPase_C_sf"/>
</dbReference>
<keyword evidence="5 9" id="KW-0418">Kinase</keyword>
<name>A0ABV9F6F5_9BACL</name>
<gene>
    <name evidence="9" type="ORF">ACFO3S_00890</name>
</gene>
<keyword evidence="4 9" id="KW-0808">Transferase</keyword>
<evidence type="ECO:0000256" key="2">
    <source>
        <dbReference type="ARBA" id="ARBA00022475"/>
    </source>
</evidence>
<evidence type="ECO:0000259" key="8">
    <source>
        <dbReference type="PROSITE" id="PS50885"/>
    </source>
</evidence>
<organism evidence="9 10">
    <name type="scientific">Cohnella hongkongensis</name>
    <dbReference type="NCBI Taxonomy" id="178337"/>
    <lineage>
        <taxon>Bacteria</taxon>
        <taxon>Bacillati</taxon>
        <taxon>Bacillota</taxon>
        <taxon>Bacilli</taxon>
        <taxon>Bacillales</taxon>
        <taxon>Paenibacillaceae</taxon>
        <taxon>Cohnella</taxon>
    </lineage>
</organism>
<dbReference type="InterPro" id="IPR050640">
    <property type="entry name" value="Bact_2-comp_sensor_kinase"/>
</dbReference>
<evidence type="ECO:0000256" key="1">
    <source>
        <dbReference type="ARBA" id="ARBA00004651"/>
    </source>
</evidence>
<dbReference type="PANTHER" id="PTHR34220:SF7">
    <property type="entry name" value="SENSOR HISTIDINE KINASE YPDA"/>
    <property type="match status" value="1"/>
</dbReference>
<evidence type="ECO:0000313" key="10">
    <source>
        <dbReference type="Proteomes" id="UP001596028"/>
    </source>
</evidence>
<dbReference type="EC" id="2.7.13.3" evidence="9"/>
<dbReference type="Gene3D" id="3.30.565.10">
    <property type="entry name" value="Histidine kinase-like ATPase, C-terminal domain"/>
    <property type="match status" value="1"/>
</dbReference>
<evidence type="ECO:0000256" key="7">
    <source>
        <dbReference type="SAM" id="Phobius"/>
    </source>
</evidence>
<dbReference type="EMBL" id="JBHSEP010000001">
    <property type="protein sequence ID" value="MFC4596779.1"/>
    <property type="molecule type" value="Genomic_DNA"/>
</dbReference>
<dbReference type="PROSITE" id="PS50885">
    <property type="entry name" value="HAMP"/>
    <property type="match status" value="1"/>
</dbReference>
<keyword evidence="10" id="KW-1185">Reference proteome</keyword>
<feature type="transmembrane region" description="Helical" evidence="7">
    <location>
        <begin position="18"/>
        <end position="36"/>
    </location>
</feature>
<keyword evidence="7" id="KW-1133">Transmembrane helix</keyword>
<accession>A0ABV9F6F5</accession>
<dbReference type="GO" id="GO:0004673">
    <property type="term" value="F:protein histidine kinase activity"/>
    <property type="evidence" value="ECO:0007669"/>
    <property type="project" value="UniProtKB-EC"/>
</dbReference>
<evidence type="ECO:0000313" key="9">
    <source>
        <dbReference type="EMBL" id="MFC4596779.1"/>
    </source>
</evidence>
<protein>
    <submittedName>
        <fullName evidence="9">Sensor histidine kinase</fullName>
        <ecNumber evidence="9">2.7.13.3</ecNumber>
    </submittedName>
</protein>
<feature type="domain" description="HAMP" evidence="8">
    <location>
        <begin position="328"/>
        <end position="381"/>
    </location>
</feature>
<dbReference type="Pfam" id="PF06580">
    <property type="entry name" value="His_kinase"/>
    <property type="match status" value="1"/>
</dbReference>
<evidence type="ECO:0000256" key="3">
    <source>
        <dbReference type="ARBA" id="ARBA00022553"/>
    </source>
</evidence>
<evidence type="ECO:0000256" key="4">
    <source>
        <dbReference type="ARBA" id="ARBA00022679"/>
    </source>
</evidence>
<reference evidence="10" key="1">
    <citation type="journal article" date="2019" name="Int. J. Syst. Evol. Microbiol.">
        <title>The Global Catalogue of Microorganisms (GCM) 10K type strain sequencing project: providing services to taxonomists for standard genome sequencing and annotation.</title>
        <authorList>
            <consortium name="The Broad Institute Genomics Platform"/>
            <consortium name="The Broad Institute Genome Sequencing Center for Infectious Disease"/>
            <person name="Wu L."/>
            <person name="Ma J."/>
        </authorList>
    </citation>
    <scope>NUCLEOTIDE SEQUENCE [LARGE SCALE GENOMIC DNA]</scope>
    <source>
        <strain evidence="10">CCUG 49571</strain>
    </source>
</reference>
<keyword evidence="2" id="KW-1003">Cell membrane</keyword>
<dbReference type="RefSeq" id="WP_378091259.1">
    <property type="nucleotide sequence ID" value="NZ_JBHSEP010000001.1"/>
</dbReference>
<dbReference type="Gene3D" id="6.10.340.10">
    <property type="match status" value="1"/>
</dbReference>
<dbReference type="InterPro" id="IPR003594">
    <property type="entry name" value="HATPase_dom"/>
</dbReference>
<dbReference type="Proteomes" id="UP001596028">
    <property type="component" value="Unassembled WGS sequence"/>
</dbReference>
<dbReference type="InterPro" id="IPR003660">
    <property type="entry name" value="HAMP_dom"/>
</dbReference>
<dbReference type="SUPFAM" id="SSF55874">
    <property type="entry name" value="ATPase domain of HSP90 chaperone/DNA topoisomerase II/histidine kinase"/>
    <property type="match status" value="1"/>
</dbReference>
<keyword evidence="7" id="KW-0812">Transmembrane</keyword>
<proteinExistence type="predicted"/>
<evidence type="ECO:0000256" key="6">
    <source>
        <dbReference type="ARBA" id="ARBA00023136"/>
    </source>
</evidence>
<sequence>MGKSLMNPLTKLSVKQQLVLLFIVLVSPVFVIHWYGNIQAEQILKRHVTQAYTELNKQNRLLIARDLDTVNRVTRAIIQDPLTQAMNTNRPATMRDRLSHYDEMEKLLGSYSGGISGGEAIHYTLYVYDPKGEYAVAPKTPNQTKNSGVFFYSDDTKTDWIREAEERKGAGYLRMLSRDGSLEWDSQSLYYVRAINNIYRGNDVIGVLIATMDRKIGQSLQTVSLSDGEIYLTDWSNRILASTVPAKEAYFRLPPEIRTGDRYEGTVDAIASDYIYVMSFNYRADQKLVYRVPVQTLLRQQNELKRVIQFITVADALLAILVMTYFWQGLMTPLQRLAWFVRQYVPGRLVPSTPDRHRKDEVGVLVSSVYDMARRLNVLIRDHYTFEIKRKETQLQLLYQQINPHLLYNTLETIYWKSMLEGKSESAEMIKELSKLMKIALSRGKELITLEEELQHATAYTALVEKRQEQSFHVRWSVDRSVTACEIPKITLQPLIENAIIHGVKNMGEDGEIVVSGKRDGDKVVIEVEDNGYKEIDVDALTNHLNEDREQTQKGYGIRNVHQRLQLHFGASYGLSYRKRPGGGTIAAVTIPYARQDPNESS</sequence>
<feature type="transmembrane region" description="Helical" evidence="7">
    <location>
        <begin position="307"/>
        <end position="327"/>
    </location>
</feature>
<evidence type="ECO:0000256" key="5">
    <source>
        <dbReference type="ARBA" id="ARBA00022777"/>
    </source>
</evidence>
<keyword evidence="3" id="KW-0597">Phosphoprotein</keyword>
<dbReference type="Pfam" id="PF02518">
    <property type="entry name" value="HATPase_c"/>
    <property type="match status" value="1"/>
</dbReference>
<dbReference type="PANTHER" id="PTHR34220">
    <property type="entry name" value="SENSOR HISTIDINE KINASE YPDA"/>
    <property type="match status" value="1"/>
</dbReference>
<dbReference type="InterPro" id="IPR010559">
    <property type="entry name" value="Sig_transdc_His_kin_internal"/>
</dbReference>